<feature type="region of interest" description="Disordered" evidence="5">
    <location>
        <begin position="24"/>
        <end position="45"/>
    </location>
</feature>
<evidence type="ECO:0000313" key="8">
    <source>
        <dbReference type="Proteomes" id="UP001497383"/>
    </source>
</evidence>
<accession>A0ABP0ZD95</accession>
<dbReference type="PANTHER" id="PTHR45986">
    <property type="entry name" value="ZINC FINGER MATRIN-TYPE PROTEIN 2"/>
    <property type="match status" value="1"/>
</dbReference>
<dbReference type="InterPro" id="IPR036236">
    <property type="entry name" value="Znf_C2H2_sf"/>
</dbReference>
<dbReference type="PANTHER" id="PTHR45986:SF1">
    <property type="entry name" value="ZINC FINGER MATRIN-TYPE PROTEIN 2"/>
    <property type="match status" value="1"/>
</dbReference>
<evidence type="ECO:0000259" key="6">
    <source>
        <dbReference type="PROSITE" id="PS00028"/>
    </source>
</evidence>
<evidence type="ECO:0000256" key="5">
    <source>
        <dbReference type="SAM" id="MobiDB-lite"/>
    </source>
</evidence>
<feature type="region of interest" description="Disordered" evidence="5">
    <location>
        <begin position="190"/>
        <end position="249"/>
    </location>
</feature>
<feature type="domain" description="C2H2-type" evidence="6">
    <location>
        <begin position="95"/>
        <end position="117"/>
    </location>
</feature>
<dbReference type="PROSITE" id="PS00028">
    <property type="entry name" value="ZINC_FINGER_C2H2_1"/>
    <property type="match status" value="1"/>
</dbReference>
<feature type="compositionally biased region" description="Basic and acidic residues" evidence="5">
    <location>
        <begin position="190"/>
        <end position="202"/>
    </location>
</feature>
<dbReference type="EMBL" id="OZ022405">
    <property type="protein sequence ID" value="CAK9435644.1"/>
    <property type="molecule type" value="Genomic_DNA"/>
</dbReference>
<dbReference type="Proteomes" id="UP001497383">
    <property type="component" value="Chromosome 1"/>
</dbReference>
<evidence type="ECO:0000256" key="3">
    <source>
        <dbReference type="ARBA" id="ARBA00022833"/>
    </source>
</evidence>
<feature type="compositionally biased region" description="Basic residues" evidence="5">
    <location>
        <begin position="203"/>
        <end position="216"/>
    </location>
</feature>
<protein>
    <recommendedName>
        <fullName evidence="6">C2H2-type domain-containing protein</fullName>
    </recommendedName>
</protein>
<evidence type="ECO:0000256" key="4">
    <source>
        <dbReference type="ARBA" id="ARBA00023242"/>
    </source>
</evidence>
<dbReference type="Pfam" id="PF12874">
    <property type="entry name" value="zf-met"/>
    <property type="match status" value="1"/>
</dbReference>
<keyword evidence="1" id="KW-0479">Metal-binding</keyword>
<evidence type="ECO:0000256" key="1">
    <source>
        <dbReference type="ARBA" id="ARBA00022723"/>
    </source>
</evidence>
<keyword evidence="4" id="KW-0539">Nucleus</keyword>
<evidence type="ECO:0000256" key="2">
    <source>
        <dbReference type="ARBA" id="ARBA00022771"/>
    </source>
</evidence>
<sequence>MSSQDKVSVDQYGRKKWNVEAYAQEAKDRKRKRRADDDDRVSKHTLKNDTSQAYIDHRAELLKASLDAVQQYSLINPDKAGSAMHGAKKRFGFFCPVCDLSFRDDLALIDHFNSPQHVNKVMSQNQKKPAEGEEEDAKAAQMLESGIRRASLAEVVATMEKLISRSVAAKVEAKEAEGVSFGERVKRRKEFEEKRMSSNAEKRHLRNQRKKQKRDAHKQVAARDGDGDGGGAMSQMMGFANFGSTKLNS</sequence>
<evidence type="ECO:0000313" key="7">
    <source>
        <dbReference type="EMBL" id="CAK9435644.1"/>
    </source>
</evidence>
<dbReference type="RefSeq" id="XP_066827309.1">
    <property type="nucleotide sequence ID" value="XM_066973850.1"/>
</dbReference>
<feature type="compositionally biased region" description="Basic and acidic residues" evidence="5">
    <location>
        <begin position="217"/>
        <end position="226"/>
    </location>
</feature>
<dbReference type="SUPFAM" id="SSF57667">
    <property type="entry name" value="beta-beta-alpha zinc fingers"/>
    <property type="match status" value="1"/>
</dbReference>
<keyword evidence="2" id="KW-0863">Zinc-finger</keyword>
<keyword evidence="8" id="KW-1185">Reference proteome</keyword>
<dbReference type="InterPro" id="IPR013087">
    <property type="entry name" value="Znf_C2H2_type"/>
</dbReference>
<keyword evidence="3" id="KW-0862">Zinc</keyword>
<gene>
    <name evidence="7" type="ORF">LODBEIA_P03710</name>
</gene>
<dbReference type="InterPro" id="IPR040107">
    <property type="entry name" value="Snu23"/>
</dbReference>
<organism evidence="7 8">
    <name type="scientific">Lodderomyces beijingensis</name>
    <dbReference type="NCBI Taxonomy" id="1775926"/>
    <lineage>
        <taxon>Eukaryota</taxon>
        <taxon>Fungi</taxon>
        <taxon>Dikarya</taxon>
        <taxon>Ascomycota</taxon>
        <taxon>Saccharomycotina</taxon>
        <taxon>Pichiomycetes</taxon>
        <taxon>Debaryomycetaceae</taxon>
        <taxon>Candida/Lodderomyces clade</taxon>
        <taxon>Lodderomyces</taxon>
    </lineage>
</organism>
<proteinExistence type="predicted"/>
<name>A0ABP0ZD95_9ASCO</name>
<dbReference type="Gene3D" id="3.30.160.60">
    <property type="entry name" value="Classic Zinc Finger"/>
    <property type="match status" value="1"/>
</dbReference>
<reference evidence="7 8" key="1">
    <citation type="submission" date="2024-03" db="EMBL/GenBank/DDBJ databases">
        <authorList>
            <person name="Brejova B."/>
        </authorList>
    </citation>
    <scope>NUCLEOTIDE SEQUENCE [LARGE SCALE GENOMIC DNA]</scope>
    <source>
        <strain evidence="7 8">CBS 14171</strain>
    </source>
</reference>
<dbReference type="GeneID" id="92205567"/>